<dbReference type="EMBL" id="RBNI01015255">
    <property type="protein sequence ID" value="RUP16372.1"/>
    <property type="molecule type" value="Genomic_DNA"/>
</dbReference>
<comment type="catalytic activity">
    <reaction evidence="23">
        <text>N(6)-methyl-ATP + H2O = N(6)-methyl-AMP + diphosphate + H(+)</text>
        <dbReference type="Rhea" id="RHEA:67608"/>
        <dbReference type="ChEBI" id="CHEBI:15377"/>
        <dbReference type="ChEBI" id="CHEBI:15378"/>
        <dbReference type="ChEBI" id="CHEBI:33019"/>
        <dbReference type="ChEBI" id="CHEBI:144842"/>
        <dbReference type="ChEBI" id="CHEBI:172873"/>
    </reaction>
    <physiologicalReaction direction="left-to-right" evidence="23">
        <dbReference type="Rhea" id="RHEA:67609"/>
    </physiologicalReaction>
</comment>
<dbReference type="Pfam" id="PF00293">
    <property type="entry name" value="NUDIX"/>
    <property type="match status" value="1"/>
</dbReference>
<dbReference type="GO" id="GO:0042262">
    <property type="term" value="P:DNA protection"/>
    <property type="evidence" value="ECO:0007669"/>
    <property type="project" value="InterPro"/>
</dbReference>
<dbReference type="GO" id="GO:0046872">
    <property type="term" value="F:metal ion binding"/>
    <property type="evidence" value="ECO:0007669"/>
    <property type="project" value="UniProtKB-KW"/>
</dbReference>
<keyword evidence="7" id="KW-0479">Metal-binding</keyword>
<dbReference type="Gene3D" id="3.90.79.10">
    <property type="entry name" value="Nucleoside Triphosphate Pyrophosphohydrolase"/>
    <property type="match status" value="1"/>
</dbReference>
<comment type="catalytic activity">
    <reaction evidence="25">
        <text>N(6)-methyl-dATP + H2O = N(6)-methyl-dAMP + diphosphate + H(+)</text>
        <dbReference type="Rhea" id="RHEA:67604"/>
        <dbReference type="ChEBI" id="CHEBI:15377"/>
        <dbReference type="ChEBI" id="CHEBI:15378"/>
        <dbReference type="ChEBI" id="CHEBI:33019"/>
        <dbReference type="ChEBI" id="CHEBI:169976"/>
        <dbReference type="ChEBI" id="CHEBI:172872"/>
    </reaction>
    <physiologicalReaction direction="left-to-right" evidence="25">
        <dbReference type="Rhea" id="RHEA:67605"/>
    </physiologicalReaction>
</comment>
<comment type="similarity">
    <text evidence="4 27">Belongs to the Nudix hydrolase family.</text>
</comment>
<dbReference type="SUPFAM" id="SSF55811">
    <property type="entry name" value="Nudix"/>
    <property type="match status" value="1"/>
</dbReference>
<keyword evidence="10" id="KW-0694">RNA-binding</keyword>
<evidence type="ECO:0000256" key="10">
    <source>
        <dbReference type="ARBA" id="ARBA00022884"/>
    </source>
</evidence>
<accession>A0A433B9Q3</accession>
<keyword evidence="6" id="KW-0963">Cytoplasm</keyword>
<protein>
    <recommendedName>
        <fullName evidence="17">Oxidized purine nucleoside triphosphate hydrolase</fullName>
        <ecNumber evidence="16">3.6.1.56</ecNumber>
    </recommendedName>
    <alternativeName>
        <fullName evidence="21">2-hydroxy-dATP diphosphatase</fullName>
    </alternativeName>
    <alternativeName>
        <fullName evidence="20">7,8-dihydro-8-oxoguanine triphosphatase</fullName>
    </alternativeName>
    <alternativeName>
        <fullName evidence="19">8-oxo-dGTPase</fullName>
    </alternativeName>
    <alternativeName>
        <fullName evidence="22">Methylated purine nucleoside triphosphate hydrolase</fullName>
    </alternativeName>
    <alternativeName>
        <fullName evidence="18">Nucleoside diphosphate-linked moiety X motif 1</fullName>
    </alternativeName>
</protein>
<evidence type="ECO:0000256" key="20">
    <source>
        <dbReference type="ARBA" id="ARBA00030682"/>
    </source>
</evidence>
<evidence type="ECO:0000256" key="23">
    <source>
        <dbReference type="ARBA" id="ARBA00048002"/>
    </source>
</evidence>
<comment type="catalytic activity">
    <reaction evidence="12">
        <text>8-oxo-dATP + H2O = 8-oxo-dAMP + diphosphate + H(+)</text>
        <dbReference type="Rhea" id="RHEA:65396"/>
        <dbReference type="ChEBI" id="CHEBI:15377"/>
        <dbReference type="ChEBI" id="CHEBI:15378"/>
        <dbReference type="ChEBI" id="CHEBI:33019"/>
        <dbReference type="ChEBI" id="CHEBI:71361"/>
        <dbReference type="ChEBI" id="CHEBI:172871"/>
    </reaction>
    <physiologicalReaction direction="left-to-right" evidence="12">
        <dbReference type="Rhea" id="RHEA:65397"/>
    </physiologicalReaction>
</comment>
<comment type="catalytic activity">
    <reaction evidence="14">
        <text>8-oxo-dGTP + H2O = 8-oxo-dGMP + diphosphate + H(+)</text>
        <dbReference type="Rhea" id="RHEA:31575"/>
        <dbReference type="ChEBI" id="CHEBI:15377"/>
        <dbReference type="ChEBI" id="CHEBI:15378"/>
        <dbReference type="ChEBI" id="CHEBI:33019"/>
        <dbReference type="ChEBI" id="CHEBI:63224"/>
        <dbReference type="ChEBI" id="CHEBI:77896"/>
    </reaction>
    <physiologicalReaction direction="left-to-right" evidence="14">
        <dbReference type="Rhea" id="RHEA:31576"/>
    </physiologicalReaction>
</comment>
<evidence type="ECO:0000256" key="21">
    <source>
        <dbReference type="ARBA" id="ARBA00031927"/>
    </source>
</evidence>
<comment type="subunit">
    <text evidence="5">Monomer.</text>
</comment>
<keyword evidence="8 27" id="KW-0378">Hydrolase</keyword>
<evidence type="ECO:0000256" key="19">
    <source>
        <dbReference type="ARBA" id="ARBA00030634"/>
    </source>
</evidence>
<evidence type="ECO:0000256" key="24">
    <source>
        <dbReference type="ARBA" id="ARBA00048894"/>
    </source>
</evidence>
<dbReference type="AlphaFoldDB" id="A0A433B9Q3"/>
<dbReference type="InterPro" id="IPR015797">
    <property type="entry name" value="NUDIX_hydrolase-like_dom_sf"/>
</dbReference>
<comment type="catalytic activity">
    <reaction evidence="15">
        <text>2-oxo-ATP + H2O = 2-oxo-AMP + diphosphate + H(+)</text>
        <dbReference type="Rhea" id="RHEA:67392"/>
        <dbReference type="ChEBI" id="CHEBI:15377"/>
        <dbReference type="ChEBI" id="CHEBI:15378"/>
        <dbReference type="ChEBI" id="CHEBI:33019"/>
        <dbReference type="ChEBI" id="CHEBI:71395"/>
        <dbReference type="ChEBI" id="CHEBI:172878"/>
    </reaction>
    <physiologicalReaction direction="left-to-right" evidence="15">
        <dbReference type="Rhea" id="RHEA:67393"/>
    </physiologicalReaction>
</comment>
<dbReference type="InterPro" id="IPR020084">
    <property type="entry name" value="NUDIX_hydrolase_CS"/>
</dbReference>
<evidence type="ECO:0000256" key="16">
    <source>
        <dbReference type="ARBA" id="ARBA00026103"/>
    </source>
</evidence>
<evidence type="ECO:0000256" key="3">
    <source>
        <dbReference type="ARBA" id="ARBA00004496"/>
    </source>
</evidence>
<dbReference type="PANTHER" id="PTHR43758:SF2">
    <property type="entry name" value="OXIDIZED PURINE NUCLEOSIDE TRIPHOSPHATE HYDROLASE"/>
    <property type="match status" value="1"/>
</dbReference>
<evidence type="ECO:0000256" key="18">
    <source>
        <dbReference type="ARBA" id="ARBA00029673"/>
    </source>
</evidence>
<dbReference type="PRINTS" id="PR00502">
    <property type="entry name" value="NUDIXFAMILY"/>
</dbReference>
<evidence type="ECO:0000256" key="26">
    <source>
        <dbReference type="ARBA" id="ARBA00053094"/>
    </source>
</evidence>
<organism evidence="28 29">
    <name type="scientific">Jimgerdemannia flammicorona</name>
    <dbReference type="NCBI Taxonomy" id="994334"/>
    <lineage>
        <taxon>Eukaryota</taxon>
        <taxon>Fungi</taxon>
        <taxon>Fungi incertae sedis</taxon>
        <taxon>Mucoromycota</taxon>
        <taxon>Mucoromycotina</taxon>
        <taxon>Endogonomycetes</taxon>
        <taxon>Endogonales</taxon>
        <taxon>Endogonaceae</taxon>
        <taxon>Jimgerdemannia</taxon>
    </lineage>
</organism>
<dbReference type="GO" id="GO:0005737">
    <property type="term" value="C:cytoplasm"/>
    <property type="evidence" value="ECO:0007669"/>
    <property type="project" value="UniProtKB-SubCell"/>
</dbReference>
<reference evidence="28 29" key="1">
    <citation type="journal article" date="2018" name="New Phytol.">
        <title>Phylogenomics of Endogonaceae and evolution of mycorrhizas within Mucoromycota.</title>
        <authorList>
            <person name="Chang Y."/>
            <person name="Desiro A."/>
            <person name="Na H."/>
            <person name="Sandor L."/>
            <person name="Lipzen A."/>
            <person name="Clum A."/>
            <person name="Barry K."/>
            <person name="Grigoriev I.V."/>
            <person name="Martin F.M."/>
            <person name="Stajich J.E."/>
            <person name="Smith M.E."/>
            <person name="Bonito G."/>
            <person name="Spatafora J.W."/>
        </authorList>
    </citation>
    <scope>NUCLEOTIDE SEQUENCE [LARGE SCALE GENOMIC DNA]</scope>
    <source>
        <strain evidence="28 29">GMNB39</strain>
    </source>
</reference>
<comment type="function">
    <text evidence="26">Oxidized purine nucleoside triphosphate hydrolase which is a prominent sanitizer of the oxidized nucleotide pool. Catalyzes the hydrolysis of 2-oxo-dATP (2-hydroxy-dATP) into 2-oxo-dAMP. Also has a significant hydrolase activity toward 2-oxo-ATP, 8-oxo-dGTP and 8-oxo-dATP. Through the hydrolysis of oxidized purine nucleoside triphosphates, prevents their incorporation into DNA and the subsequent transversions A:T to C:G and G:C to T:A. Also catalyzes the hydrolysis of methylated purine nucleoside triphosphate preventing their integration into DNA. Through this antimutagenic activity protects cells from oxidative stress.</text>
</comment>
<evidence type="ECO:0000256" key="13">
    <source>
        <dbReference type="ARBA" id="ARBA00024459"/>
    </source>
</evidence>
<gene>
    <name evidence="28" type="ORF">BC936DRAFT_139530</name>
</gene>
<evidence type="ECO:0000256" key="9">
    <source>
        <dbReference type="ARBA" id="ARBA00022842"/>
    </source>
</evidence>
<dbReference type="InterPro" id="IPR003563">
    <property type="entry name" value="8ODP"/>
</dbReference>
<comment type="catalytic activity">
    <reaction evidence="13">
        <text>2-oxo-dATP + H2O = 2-oxo-dAMP + diphosphate + H(+)</text>
        <dbReference type="Rhea" id="RHEA:31583"/>
        <dbReference type="ChEBI" id="CHEBI:15377"/>
        <dbReference type="ChEBI" id="CHEBI:15378"/>
        <dbReference type="ChEBI" id="CHEBI:33019"/>
        <dbReference type="ChEBI" id="CHEBI:63212"/>
        <dbReference type="ChEBI" id="CHEBI:77897"/>
        <dbReference type="EC" id="3.6.1.56"/>
    </reaction>
    <physiologicalReaction direction="left-to-right" evidence="13">
        <dbReference type="Rhea" id="RHEA:31584"/>
    </physiologicalReaction>
</comment>
<evidence type="ECO:0000256" key="27">
    <source>
        <dbReference type="RuleBase" id="RU003476"/>
    </source>
</evidence>
<evidence type="ECO:0000256" key="14">
    <source>
        <dbReference type="ARBA" id="ARBA00024486"/>
    </source>
</evidence>
<comment type="caution">
    <text evidence="28">The sequence shown here is derived from an EMBL/GenBank/DDBJ whole genome shotgun (WGS) entry which is preliminary data.</text>
</comment>
<evidence type="ECO:0000256" key="11">
    <source>
        <dbReference type="ARBA" id="ARBA00023242"/>
    </source>
</evidence>
<evidence type="ECO:0000256" key="22">
    <source>
        <dbReference type="ARBA" id="ARBA00032071"/>
    </source>
</evidence>
<dbReference type="InterPro" id="IPR020476">
    <property type="entry name" value="Nudix_hydrolase"/>
</dbReference>
<dbReference type="PRINTS" id="PR01403">
    <property type="entry name" value="8OXTPHPHTASE"/>
</dbReference>
<evidence type="ECO:0000256" key="2">
    <source>
        <dbReference type="ARBA" id="ARBA00004123"/>
    </source>
</evidence>
<sequence length="175" mass="19794">MTEVRIASKKIFTLVLLHIEAQKKILLGFKKRGFGADRYNGFGGKVEAGETIEAAAYRELEEEAGITTDVLEKVGLLWFTFRGDTKGLEVHVFRAASYNGVPMESEEMKPQWFPTSEIPFSQMWADDHHWFPLFLSGKKFVGKFHFLEDQVTITGKVLDVVDELPEGFDIGIDSC</sequence>
<evidence type="ECO:0000256" key="4">
    <source>
        <dbReference type="ARBA" id="ARBA00005582"/>
    </source>
</evidence>
<dbReference type="GO" id="GO:0005634">
    <property type="term" value="C:nucleus"/>
    <property type="evidence" value="ECO:0007669"/>
    <property type="project" value="UniProtKB-SubCell"/>
</dbReference>
<comment type="cofactor">
    <cofactor evidence="1">
        <name>Mg(2+)</name>
        <dbReference type="ChEBI" id="CHEBI:18420"/>
    </cofactor>
</comment>
<dbReference type="PANTHER" id="PTHR43758">
    <property type="entry name" value="7,8-DIHYDRO-8-OXOGUANINE TRIPHOSPHATASE"/>
    <property type="match status" value="1"/>
</dbReference>
<dbReference type="PROSITE" id="PS51462">
    <property type="entry name" value="NUDIX"/>
    <property type="match status" value="1"/>
</dbReference>
<evidence type="ECO:0000256" key="5">
    <source>
        <dbReference type="ARBA" id="ARBA00011245"/>
    </source>
</evidence>
<proteinExistence type="inferred from homology"/>
<evidence type="ECO:0000313" key="29">
    <source>
        <dbReference type="Proteomes" id="UP000268093"/>
    </source>
</evidence>
<comment type="subcellular location">
    <subcellularLocation>
        <location evidence="3">Cytoplasm</location>
    </subcellularLocation>
    <subcellularLocation>
        <location evidence="2">Nucleus</location>
    </subcellularLocation>
</comment>
<dbReference type="CDD" id="cd03427">
    <property type="entry name" value="NUDIX_MTH1_Nudt1"/>
    <property type="match status" value="1"/>
</dbReference>
<dbReference type="GO" id="GO:0008413">
    <property type="term" value="F:8-oxo-7,8-dihydroguanosine triphosphate pyrophosphatase activity"/>
    <property type="evidence" value="ECO:0007669"/>
    <property type="project" value="InterPro"/>
</dbReference>
<dbReference type="GO" id="GO:0003723">
    <property type="term" value="F:RNA binding"/>
    <property type="evidence" value="ECO:0007669"/>
    <property type="project" value="UniProtKB-KW"/>
</dbReference>
<evidence type="ECO:0000256" key="17">
    <source>
        <dbReference type="ARBA" id="ARBA00026218"/>
    </source>
</evidence>
<dbReference type="EC" id="3.6.1.56" evidence="16"/>
<keyword evidence="9" id="KW-0460">Magnesium</keyword>
<evidence type="ECO:0000256" key="1">
    <source>
        <dbReference type="ARBA" id="ARBA00001946"/>
    </source>
</evidence>
<evidence type="ECO:0000256" key="6">
    <source>
        <dbReference type="ARBA" id="ARBA00022490"/>
    </source>
</evidence>
<evidence type="ECO:0000313" key="28">
    <source>
        <dbReference type="EMBL" id="RUP16372.1"/>
    </source>
</evidence>
<evidence type="ECO:0000256" key="7">
    <source>
        <dbReference type="ARBA" id="ARBA00022723"/>
    </source>
</evidence>
<dbReference type="InterPro" id="IPR000086">
    <property type="entry name" value="NUDIX_hydrolase_dom"/>
</dbReference>
<evidence type="ECO:0000256" key="15">
    <source>
        <dbReference type="ARBA" id="ARBA00024596"/>
    </source>
</evidence>
<dbReference type="PROSITE" id="PS00893">
    <property type="entry name" value="NUDIX_BOX"/>
    <property type="match status" value="1"/>
</dbReference>
<keyword evidence="29" id="KW-1185">Reference proteome</keyword>
<dbReference type="GO" id="GO:0008828">
    <property type="term" value="F:dATP diphosphatase activity"/>
    <property type="evidence" value="ECO:0007669"/>
    <property type="project" value="UniProtKB-EC"/>
</dbReference>
<keyword evidence="11" id="KW-0539">Nucleus</keyword>
<dbReference type="Proteomes" id="UP000268093">
    <property type="component" value="Unassembled WGS sequence"/>
</dbReference>
<name>A0A433B9Q3_9FUNG</name>
<evidence type="ECO:0000256" key="25">
    <source>
        <dbReference type="ARBA" id="ARBA00049032"/>
    </source>
</evidence>
<comment type="catalytic activity">
    <reaction evidence="24">
        <text>O(6)-methyl-dGTP + H2O = O(6)-methyl-dGMP + diphosphate + H(+)</text>
        <dbReference type="Rhea" id="RHEA:67600"/>
        <dbReference type="ChEBI" id="CHEBI:15377"/>
        <dbReference type="ChEBI" id="CHEBI:15378"/>
        <dbReference type="ChEBI" id="CHEBI:33019"/>
        <dbReference type="ChEBI" id="CHEBI:169974"/>
        <dbReference type="ChEBI" id="CHEBI:169975"/>
    </reaction>
    <physiologicalReaction direction="left-to-right" evidence="24">
        <dbReference type="Rhea" id="RHEA:67601"/>
    </physiologicalReaction>
</comment>
<evidence type="ECO:0000256" key="8">
    <source>
        <dbReference type="ARBA" id="ARBA00022801"/>
    </source>
</evidence>
<dbReference type="OrthoDB" id="447842at2759"/>
<evidence type="ECO:0000256" key="12">
    <source>
        <dbReference type="ARBA" id="ARBA00024448"/>
    </source>
</evidence>